<organism evidence="2 3">
    <name type="scientific">Romboutsia maritimum</name>
    <dbReference type="NCBI Taxonomy" id="2020948"/>
    <lineage>
        <taxon>Bacteria</taxon>
        <taxon>Bacillati</taxon>
        <taxon>Bacillota</taxon>
        <taxon>Clostridia</taxon>
        <taxon>Peptostreptococcales</taxon>
        <taxon>Peptostreptococcaceae</taxon>
        <taxon>Romboutsia</taxon>
    </lineage>
</organism>
<dbReference type="InterPro" id="IPR029044">
    <property type="entry name" value="Nucleotide-diphossugar_trans"/>
</dbReference>
<dbReference type="RefSeq" id="WP_095405775.1">
    <property type="nucleotide sequence ID" value="NZ_NOJZ02000001.1"/>
</dbReference>
<evidence type="ECO:0000259" key="1">
    <source>
        <dbReference type="Pfam" id="PF00535"/>
    </source>
</evidence>
<dbReference type="GO" id="GO:0016758">
    <property type="term" value="F:hexosyltransferase activity"/>
    <property type="evidence" value="ECO:0007669"/>
    <property type="project" value="UniProtKB-ARBA"/>
</dbReference>
<proteinExistence type="predicted"/>
<keyword evidence="3" id="KW-1185">Reference proteome</keyword>
<protein>
    <submittedName>
        <fullName evidence="2">Glycosyltransferase family 2 protein</fullName>
    </submittedName>
</protein>
<dbReference type="PANTHER" id="PTHR22916:SF3">
    <property type="entry name" value="UDP-GLCNAC:BETAGAL BETA-1,3-N-ACETYLGLUCOSAMINYLTRANSFERASE-LIKE PROTEIN 1"/>
    <property type="match status" value="1"/>
</dbReference>
<dbReference type="InterPro" id="IPR001173">
    <property type="entry name" value="Glyco_trans_2-like"/>
</dbReference>
<dbReference type="Gene3D" id="3.90.550.10">
    <property type="entry name" value="Spore Coat Polysaccharide Biosynthesis Protein SpsA, Chain A"/>
    <property type="match status" value="1"/>
</dbReference>
<dbReference type="Proteomes" id="UP000243494">
    <property type="component" value="Unassembled WGS sequence"/>
</dbReference>
<evidence type="ECO:0000313" key="3">
    <source>
        <dbReference type="Proteomes" id="UP000243494"/>
    </source>
</evidence>
<feature type="domain" description="Glycosyltransferase 2-like" evidence="1">
    <location>
        <begin position="13"/>
        <end position="136"/>
    </location>
</feature>
<dbReference type="FunFam" id="3.90.550.10:FF:000130">
    <property type="entry name" value="Family 2 glycosyl transferase"/>
    <property type="match status" value="1"/>
</dbReference>
<dbReference type="SUPFAM" id="SSF53448">
    <property type="entry name" value="Nucleotide-diphospho-sugar transferases"/>
    <property type="match status" value="1"/>
</dbReference>
<name>A0A371IX22_9FIRM</name>
<reference evidence="2 3" key="1">
    <citation type="journal article" date="2017" name="Genome Announc.">
        <title>Draft Genome Sequence of Romboutsia maritimum sp. nov. Strain CCRI-22766(T), Isolated from Coastal Estuarine Mud.</title>
        <authorList>
            <person name="Maheux A.F."/>
            <person name="Boudreau D.K."/>
            <person name="Berube E."/>
            <person name="Boissinot M."/>
            <person name="Raymond F."/>
            <person name="Brodeur S."/>
            <person name="Corbeil J."/>
            <person name="Brightwell G."/>
            <person name="Broda D."/>
            <person name="Omar R.F."/>
            <person name="Bergeron M.G."/>
        </authorList>
    </citation>
    <scope>NUCLEOTIDE SEQUENCE [LARGE SCALE GENOMIC DNA]</scope>
    <source>
        <strain evidence="2 3">CCRI-22766</strain>
    </source>
</reference>
<keyword evidence="2" id="KW-0808">Transferase</keyword>
<comment type="caution">
    <text evidence="2">The sequence shown here is derived from an EMBL/GenBank/DDBJ whole genome shotgun (WGS) entry which is preliminary data.</text>
</comment>
<sequence>MNYNLGFIPSLVSVIVPVHNAEAYLKDTVDSILKQTYKNIEIILVDDASKDSSRQMIREYQELDERIKSVLLDDNVGVANARNRGIEKATGQYIAFLDSDDIWLSTKLDEQINFMKKDNYGFTCTGYEFMDENGNKLGKTVGVEEVVTYKDLLKQNTIGCLSVIIDRQKIPNIYMPKIHHEDYATWLSILKQGHNAYGLNKVLALYRKRSTSLSGNKIKSAMWTWNILKNVEEIPLPKAIFYFSNYAIKNINKHFLKRK</sequence>
<gene>
    <name evidence="2" type="ORF">CHF27_002115</name>
</gene>
<dbReference type="Pfam" id="PF00535">
    <property type="entry name" value="Glycos_transf_2"/>
    <property type="match status" value="1"/>
</dbReference>
<dbReference type="PANTHER" id="PTHR22916">
    <property type="entry name" value="GLYCOSYLTRANSFERASE"/>
    <property type="match status" value="1"/>
</dbReference>
<evidence type="ECO:0000313" key="2">
    <source>
        <dbReference type="EMBL" id="RDY25019.1"/>
    </source>
</evidence>
<accession>A0A371IX22</accession>
<dbReference type="OrthoDB" id="9785185at2"/>
<dbReference type="EMBL" id="NOJZ02000001">
    <property type="protein sequence ID" value="RDY25019.1"/>
    <property type="molecule type" value="Genomic_DNA"/>
</dbReference>
<dbReference type="CDD" id="cd00761">
    <property type="entry name" value="Glyco_tranf_GTA_type"/>
    <property type="match status" value="1"/>
</dbReference>
<dbReference type="AlphaFoldDB" id="A0A371IX22"/>